<dbReference type="GO" id="GO:0044874">
    <property type="term" value="P:lipoprotein localization to outer membrane"/>
    <property type="evidence" value="ECO:0007669"/>
    <property type="project" value="TreeGrafter"/>
</dbReference>
<feature type="transmembrane region" description="Helical" evidence="7">
    <location>
        <begin position="359"/>
        <end position="381"/>
    </location>
</feature>
<comment type="similarity">
    <text evidence="2">Belongs to the ABC-4 integral membrane protein family. LolC/E subfamily.</text>
</comment>
<reference evidence="9 10" key="1">
    <citation type="submission" date="2016-10" db="EMBL/GenBank/DDBJ databases">
        <authorList>
            <person name="Varghese N."/>
            <person name="Submissions S."/>
        </authorList>
    </citation>
    <scope>NUCLEOTIDE SEQUENCE [LARGE SCALE GENOMIC DNA]</scope>
    <source>
        <strain evidence="9 10">DSM 1741</strain>
    </source>
</reference>
<dbReference type="AlphaFoldDB" id="A0A8G2F951"/>
<accession>A0A8G2F951</accession>
<evidence type="ECO:0000313" key="9">
    <source>
        <dbReference type="EMBL" id="SFM09716.1"/>
    </source>
</evidence>
<dbReference type="InterPro" id="IPR003838">
    <property type="entry name" value="ABC3_permease_C"/>
</dbReference>
<dbReference type="PANTHER" id="PTHR30489:SF0">
    <property type="entry name" value="LIPOPROTEIN-RELEASING SYSTEM TRANSMEMBRANE PROTEIN LOLE"/>
    <property type="match status" value="1"/>
</dbReference>
<keyword evidence="5 7" id="KW-1133">Transmembrane helix</keyword>
<keyword evidence="3" id="KW-1003">Cell membrane</keyword>
<evidence type="ECO:0000256" key="7">
    <source>
        <dbReference type="SAM" id="Phobius"/>
    </source>
</evidence>
<feature type="transmembrane region" description="Helical" evidence="7">
    <location>
        <begin position="703"/>
        <end position="724"/>
    </location>
</feature>
<evidence type="ECO:0000313" key="10">
    <source>
        <dbReference type="Proteomes" id="UP000199581"/>
    </source>
</evidence>
<dbReference type="InterPro" id="IPR051447">
    <property type="entry name" value="Lipoprotein-release_system"/>
</dbReference>
<dbReference type="EMBL" id="FOTO01000014">
    <property type="protein sequence ID" value="SFM09716.1"/>
    <property type="molecule type" value="Genomic_DNA"/>
</dbReference>
<dbReference type="PROSITE" id="PS51257">
    <property type="entry name" value="PROKAR_LIPOPROTEIN"/>
    <property type="match status" value="1"/>
</dbReference>
<evidence type="ECO:0000256" key="3">
    <source>
        <dbReference type="ARBA" id="ARBA00022475"/>
    </source>
</evidence>
<evidence type="ECO:0000256" key="4">
    <source>
        <dbReference type="ARBA" id="ARBA00022692"/>
    </source>
</evidence>
<feature type="transmembrane region" description="Helical" evidence="7">
    <location>
        <begin position="311"/>
        <end position="336"/>
    </location>
</feature>
<evidence type="ECO:0000256" key="1">
    <source>
        <dbReference type="ARBA" id="ARBA00004651"/>
    </source>
</evidence>
<gene>
    <name evidence="9" type="ORF">SAMN05421830_11428</name>
</gene>
<dbReference type="GO" id="GO:0098797">
    <property type="term" value="C:plasma membrane protein complex"/>
    <property type="evidence" value="ECO:0007669"/>
    <property type="project" value="TreeGrafter"/>
</dbReference>
<feature type="domain" description="ABC3 transporter permease C-terminal" evidence="8">
    <location>
        <begin position="269"/>
        <end position="389"/>
    </location>
</feature>
<dbReference type="RefSeq" id="WP_092193850.1">
    <property type="nucleotide sequence ID" value="NZ_FOTO01000014.1"/>
</dbReference>
<evidence type="ECO:0000259" key="8">
    <source>
        <dbReference type="Pfam" id="PF02687"/>
    </source>
</evidence>
<keyword evidence="4 7" id="KW-0812">Transmembrane</keyword>
<dbReference type="Pfam" id="PF02687">
    <property type="entry name" value="FtsX"/>
    <property type="match status" value="2"/>
</dbReference>
<feature type="transmembrane region" description="Helical" evidence="7">
    <location>
        <begin position="751"/>
        <end position="770"/>
    </location>
</feature>
<comment type="subcellular location">
    <subcellularLocation>
        <location evidence="1">Cell membrane</location>
        <topology evidence="1">Multi-pass membrane protein</topology>
    </subcellularLocation>
</comment>
<evidence type="ECO:0000256" key="2">
    <source>
        <dbReference type="ARBA" id="ARBA00005236"/>
    </source>
</evidence>
<proteinExistence type="inferred from homology"/>
<feature type="transmembrane region" description="Helical" evidence="7">
    <location>
        <begin position="266"/>
        <end position="290"/>
    </location>
</feature>
<evidence type="ECO:0000256" key="5">
    <source>
        <dbReference type="ARBA" id="ARBA00022989"/>
    </source>
</evidence>
<dbReference type="OrthoDB" id="5137249at2"/>
<feature type="transmembrane region" description="Helical" evidence="7">
    <location>
        <begin position="433"/>
        <end position="453"/>
    </location>
</feature>
<dbReference type="PANTHER" id="PTHR30489">
    <property type="entry name" value="LIPOPROTEIN-RELEASING SYSTEM TRANSMEMBRANE PROTEIN LOLE"/>
    <property type="match status" value="1"/>
</dbReference>
<sequence>MRALNVKLLRDLWSMKGQMAAVALVMSCGLMVMIMARGLVMSLETARDEYYASHRLAHVFCDLKRAPNAIGTRLREIDGVASLETRIKGALTLDLPGLAEPADGLVLSLPDGRETEVNRLHLRQGRLPEPYSPDEVVVSEPFAKAHGFVPGHTLEATIYGARTTLRIVGVGMSPEYVYETRPGETVPDNRRYGTFWMSEGSLADAFILKGAFNSVILTLAPGAETGPVKKDLDRILAPYGALVAFDRSEHVSTKLIDDRIAMLKGFAIAFPVIFLSIAAFMTSAALTRLVRLQREQIAQLKAFGYSSADVGLHYFQFALAAVVAATLLGSVVGLWLGQNLVEIYRRFFQFPNLVFRPDWWALGLALAASAGASFIGVLGAVRQAVKLPPAEAMRPEPPTRFEPSVLERMGLLRLLSPIQRMALRNLERRPWQAFFTALGLAMATAIPIVPGAMGDGIDYLMDFQWRLAQRQDATVSLIEPASPAALHALAAMPGVLHVEPFRVVQGRIVNGLHERRVGLTGRLPDARLNLLLDDKGRAVELPLAGLLLSEKLAEVLELAPGDPVRIEVQEGRRPVLETFVAGTITDFAGVGAYMDFHALGRLMGEERVVSGAHLTLDNTYRSEFLDAAADTPAIASAVFTSSARESFQLAMGDMMGVVQAVYFGFAIIVSCGVVYNGARIALSERTRDLATLRVLGFSEAETTMILLSELIFLTLAALLPGLLIGSEMARVLVLTANTESVRMPLVLTGRAYATAVLIVLSSSMASFLVVGRRIRNLQLLAVLKAPE</sequence>
<keyword evidence="6 7" id="KW-0472">Membrane</keyword>
<organism evidence="9 10">
    <name type="scientific">Desulfomicrobium norvegicum (strain DSM 1741 / NCIMB 8310)</name>
    <name type="common">Desulfovibrio baculatus (strain Norway 4)</name>
    <name type="synonym">Desulfovibrio desulfuricans (strain Norway 4)</name>
    <dbReference type="NCBI Taxonomy" id="52561"/>
    <lineage>
        <taxon>Bacteria</taxon>
        <taxon>Pseudomonadati</taxon>
        <taxon>Thermodesulfobacteriota</taxon>
        <taxon>Desulfovibrionia</taxon>
        <taxon>Desulfovibrionales</taxon>
        <taxon>Desulfomicrobiaceae</taxon>
        <taxon>Desulfomicrobium</taxon>
    </lineage>
</organism>
<feature type="domain" description="ABC3 transporter permease C-terminal" evidence="8">
    <location>
        <begin position="662"/>
        <end position="778"/>
    </location>
</feature>
<protein>
    <submittedName>
        <fullName evidence="9">Putative ABC transport system permease protein</fullName>
    </submittedName>
</protein>
<feature type="transmembrane region" description="Helical" evidence="7">
    <location>
        <begin position="660"/>
        <end position="682"/>
    </location>
</feature>
<keyword evidence="10" id="KW-1185">Reference proteome</keyword>
<evidence type="ECO:0000256" key="6">
    <source>
        <dbReference type="ARBA" id="ARBA00023136"/>
    </source>
</evidence>
<comment type="caution">
    <text evidence="9">The sequence shown here is derived from an EMBL/GenBank/DDBJ whole genome shotgun (WGS) entry which is preliminary data.</text>
</comment>
<dbReference type="Proteomes" id="UP000199581">
    <property type="component" value="Unassembled WGS sequence"/>
</dbReference>
<name>A0A8G2F951_DESNO</name>